<evidence type="ECO:0000256" key="4">
    <source>
        <dbReference type="ARBA" id="ARBA00022691"/>
    </source>
</evidence>
<evidence type="ECO:0000256" key="2">
    <source>
        <dbReference type="ARBA" id="ARBA00022603"/>
    </source>
</evidence>
<keyword evidence="8" id="KW-1185">Reference proteome</keyword>
<dbReference type="AlphaFoldDB" id="A0AAJ1UVH9"/>
<evidence type="ECO:0000256" key="6">
    <source>
        <dbReference type="PROSITE-ProRule" id="PRU01016"/>
    </source>
</evidence>
<keyword evidence="3 6" id="KW-0808">Transferase</keyword>
<dbReference type="GO" id="GO:0003886">
    <property type="term" value="F:DNA (cytosine-5-)-methyltransferase activity"/>
    <property type="evidence" value="ECO:0007669"/>
    <property type="project" value="UniProtKB-EC"/>
</dbReference>
<dbReference type="SUPFAM" id="SSF53335">
    <property type="entry name" value="S-adenosyl-L-methionine-dependent methyltransferases"/>
    <property type="match status" value="1"/>
</dbReference>
<gene>
    <name evidence="7" type="primary">dcm</name>
    <name evidence="7" type="ORF">QLQ80_00180</name>
</gene>
<dbReference type="EMBL" id="JASDDP010000004">
    <property type="protein sequence ID" value="MDJ1645509.1"/>
    <property type="molecule type" value="Genomic_DNA"/>
</dbReference>
<evidence type="ECO:0000256" key="3">
    <source>
        <dbReference type="ARBA" id="ARBA00022679"/>
    </source>
</evidence>
<evidence type="ECO:0000313" key="7">
    <source>
        <dbReference type="EMBL" id="MDJ1645509.1"/>
    </source>
</evidence>
<dbReference type="Proteomes" id="UP001224428">
    <property type="component" value="Unassembled WGS sequence"/>
</dbReference>
<evidence type="ECO:0000256" key="5">
    <source>
        <dbReference type="ARBA" id="ARBA00022747"/>
    </source>
</evidence>
<keyword evidence="5" id="KW-0680">Restriction system</keyword>
<feature type="active site" evidence="6">
    <location>
        <position position="8"/>
    </location>
</feature>
<comment type="similarity">
    <text evidence="6">Belongs to the class I-like SAM-binding methyltransferase superfamily. C5-methyltransferase family.</text>
</comment>
<sequence length="256" mass="29718">MFTYSFPCQDLSQQGKQKGINHNARSGLLFHIYRVLKANKERLPKVLLLENVKALVSNKFIDDFKSWIKQLDELGYKTVYRIINSTDYNSTQNRERVFAISVRKDLNKEFKFPLPIKNTNNLANIINNTLQMKDISNLINLYAHEEFKTTKNNITKSKLLNYTKFNSEAYIYKPFGFGPTLTASGANSRIKFFINNQLKLINSKQAIRYMGFDEIDANKVFDFELVSENKKIFTAGNSISVEVLEQLFREIINVLK</sequence>
<dbReference type="GO" id="GO:0009307">
    <property type="term" value="P:DNA restriction-modification system"/>
    <property type="evidence" value="ECO:0007669"/>
    <property type="project" value="UniProtKB-KW"/>
</dbReference>
<dbReference type="InterPro" id="IPR001525">
    <property type="entry name" value="C5_MeTfrase"/>
</dbReference>
<dbReference type="Gene3D" id="3.90.120.10">
    <property type="entry name" value="DNA Methylase, subunit A, domain 2"/>
    <property type="match status" value="1"/>
</dbReference>
<protein>
    <recommendedName>
        <fullName evidence="1">DNA (cytosine-5-)-methyltransferase</fullName>
        <ecNumber evidence="1">2.1.1.37</ecNumber>
    </recommendedName>
</protein>
<evidence type="ECO:0000313" key="8">
    <source>
        <dbReference type="Proteomes" id="UP001224428"/>
    </source>
</evidence>
<dbReference type="GO" id="GO:0032259">
    <property type="term" value="P:methylation"/>
    <property type="evidence" value="ECO:0007669"/>
    <property type="project" value="UniProtKB-KW"/>
</dbReference>
<name>A0AAJ1UVH9_9MOLU</name>
<accession>A0AAJ1UVH9</accession>
<dbReference type="Gene3D" id="3.40.50.150">
    <property type="entry name" value="Vaccinia Virus protein VP39"/>
    <property type="match status" value="1"/>
</dbReference>
<dbReference type="PANTHER" id="PTHR46098">
    <property type="entry name" value="TRNA (CYTOSINE(38)-C(5))-METHYLTRANSFERASE"/>
    <property type="match status" value="1"/>
</dbReference>
<comment type="caution">
    <text evidence="7">The sequence shown here is derived from an EMBL/GenBank/DDBJ whole genome shotgun (WGS) entry which is preliminary data.</text>
</comment>
<organism evidence="7 8">
    <name type="scientific">Mycoplasma phocimorsus</name>
    <dbReference type="NCBI Taxonomy" id="3045839"/>
    <lineage>
        <taxon>Bacteria</taxon>
        <taxon>Bacillati</taxon>
        <taxon>Mycoplasmatota</taxon>
        <taxon>Mollicutes</taxon>
        <taxon>Mycoplasmataceae</taxon>
        <taxon>Mycoplasma</taxon>
    </lineage>
</organism>
<dbReference type="InterPro" id="IPR050750">
    <property type="entry name" value="C5-MTase"/>
</dbReference>
<reference evidence="7" key="1">
    <citation type="submission" date="2023-05" db="EMBL/GenBank/DDBJ databases">
        <title>Mycoplasma phocimorsus sp. nov., isolated from Scandinavian patients with seal finger or septic arthritis after contact with seals.</title>
        <authorList>
            <person name="Skafte-Holm A."/>
            <person name="Pedersen T.R."/>
            <person name="Froelund M."/>
            <person name="Stegger M."/>
            <person name="Qvortrup K."/>
            <person name="Michaels D.L."/>
            <person name="Brown D.R."/>
            <person name="Jensen J.S."/>
        </authorList>
    </citation>
    <scope>NUCLEOTIDE SEQUENCE</scope>
    <source>
        <strain evidence="7">M5725</strain>
    </source>
</reference>
<keyword evidence="4 6" id="KW-0949">S-adenosyl-L-methionine</keyword>
<dbReference type="NCBIfam" id="TIGR00675">
    <property type="entry name" value="dcm"/>
    <property type="match status" value="1"/>
</dbReference>
<dbReference type="PROSITE" id="PS51679">
    <property type="entry name" value="SAM_MT_C5"/>
    <property type="match status" value="1"/>
</dbReference>
<evidence type="ECO:0000256" key="1">
    <source>
        <dbReference type="ARBA" id="ARBA00011975"/>
    </source>
</evidence>
<dbReference type="Pfam" id="PF00145">
    <property type="entry name" value="DNA_methylase"/>
    <property type="match status" value="1"/>
</dbReference>
<dbReference type="EC" id="2.1.1.37" evidence="1"/>
<dbReference type="PANTHER" id="PTHR46098:SF1">
    <property type="entry name" value="TRNA (CYTOSINE(38)-C(5))-METHYLTRANSFERASE"/>
    <property type="match status" value="1"/>
</dbReference>
<proteinExistence type="inferred from homology"/>
<dbReference type="InterPro" id="IPR029063">
    <property type="entry name" value="SAM-dependent_MTases_sf"/>
</dbReference>
<keyword evidence="2 6" id="KW-0489">Methyltransferase</keyword>